<name>A0A517VWI5_9PLAN</name>
<evidence type="ECO:0000256" key="1">
    <source>
        <dbReference type="SAM" id="SignalP"/>
    </source>
</evidence>
<keyword evidence="2" id="KW-0472">Membrane</keyword>
<proteinExistence type="predicted"/>
<dbReference type="RefSeq" id="WP_144985729.1">
    <property type="nucleotide sequence ID" value="NZ_CP037920.1"/>
</dbReference>
<feature type="chain" id="PRO_5022114422" evidence="1">
    <location>
        <begin position="23"/>
        <end position="245"/>
    </location>
</feature>
<accession>A0A517VWI5</accession>
<gene>
    <name evidence="2" type="ORF">V144x_28430</name>
</gene>
<evidence type="ECO:0000313" key="3">
    <source>
        <dbReference type="Proteomes" id="UP000318704"/>
    </source>
</evidence>
<dbReference type="KEGG" id="gaw:V144x_28430"/>
<keyword evidence="1" id="KW-0732">Signal</keyword>
<dbReference type="AlphaFoldDB" id="A0A517VWI5"/>
<organism evidence="2 3">
    <name type="scientific">Gimesia aquarii</name>
    <dbReference type="NCBI Taxonomy" id="2527964"/>
    <lineage>
        <taxon>Bacteria</taxon>
        <taxon>Pseudomonadati</taxon>
        <taxon>Planctomycetota</taxon>
        <taxon>Planctomycetia</taxon>
        <taxon>Planctomycetales</taxon>
        <taxon>Planctomycetaceae</taxon>
        <taxon>Gimesia</taxon>
    </lineage>
</organism>
<sequence precursor="true">MLRKISLACAINLAILFSSASAHYLWINVDTKSGDRGTTNLYFEEGPRPGDGKYLDPFIERGTTWIHTVKNNKPMPLNMSVVKKPGKRWLANELQVSAPRSIESFCKWGVYSYGKTEVLLHYYGKHIEADSLKDKNSLARAKQLDLDIVPTFSDDGVEIQVLWKGKPAAGRPFKLRGVGGLNKNLTTDEEGRVRFKPLASGFHSMRTSVDEPERSGTFEGKEHDIARHHSSLTVNLTVKNTEKGS</sequence>
<evidence type="ECO:0000313" key="2">
    <source>
        <dbReference type="EMBL" id="QDT97368.1"/>
    </source>
</evidence>
<protein>
    <submittedName>
        <fullName evidence="2">Nickel uptake substrate-specific transmembrane region</fullName>
    </submittedName>
</protein>
<keyword evidence="2" id="KW-0812">Transmembrane</keyword>
<feature type="signal peptide" evidence="1">
    <location>
        <begin position="1"/>
        <end position="22"/>
    </location>
</feature>
<dbReference type="Proteomes" id="UP000318704">
    <property type="component" value="Chromosome"/>
</dbReference>
<reference evidence="2 3" key="1">
    <citation type="submission" date="2019-03" db="EMBL/GenBank/DDBJ databases">
        <title>Deep-cultivation of Planctomycetes and their phenomic and genomic characterization uncovers novel biology.</title>
        <authorList>
            <person name="Wiegand S."/>
            <person name="Jogler M."/>
            <person name="Boedeker C."/>
            <person name="Pinto D."/>
            <person name="Vollmers J."/>
            <person name="Rivas-Marin E."/>
            <person name="Kohn T."/>
            <person name="Peeters S.H."/>
            <person name="Heuer A."/>
            <person name="Rast P."/>
            <person name="Oberbeckmann S."/>
            <person name="Bunk B."/>
            <person name="Jeske O."/>
            <person name="Meyerdierks A."/>
            <person name="Storesund J.E."/>
            <person name="Kallscheuer N."/>
            <person name="Luecker S."/>
            <person name="Lage O.M."/>
            <person name="Pohl T."/>
            <person name="Merkel B.J."/>
            <person name="Hornburger P."/>
            <person name="Mueller R.-W."/>
            <person name="Bruemmer F."/>
            <person name="Labrenz M."/>
            <person name="Spormann A.M."/>
            <person name="Op den Camp H."/>
            <person name="Overmann J."/>
            <person name="Amann R."/>
            <person name="Jetten M.S.M."/>
            <person name="Mascher T."/>
            <person name="Medema M.H."/>
            <person name="Devos D.P."/>
            <person name="Kaster A.-K."/>
            <person name="Ovreas L."/>
            <person name="Rohde M."/>
            <person name="Galperin M.Y."/>
            <person name="Jogler C."/>
        </authorList>
    </citation>
    <scope>NUCLEOTIDE SEQUENCE [LARGE SCALE GENOMIC DNA]</scope>
    <source>
        <strain evidence="2 3">V144</strain>
    </source>
</reference>
<dbReference type="EMBL" id="CP037920">
    <property type="protein sequence ID" value="QDT97368.1"/>
    <property type="molecule type" value="Genomic_DNA"/>
</dbReference>